<dbReference type="PROSITE" id="PS50110">
    <property type="entry name" value="RESPONSE_REGULATORY"/>
    <property type="match status" value="1"/>
</dbReference>
<accession>A0ABN2I092</accession>
<feature type="modified residue" description="4-aspartylphosphate" evidence="3">
    <location>
        <position position="59"/>
    </location>
</feature>
<dbReference type="SUPFAM" id="SSF52172">
    <property type="entry name" value="CheY-like"/>
    <property type="match status" value="1"/>
</dbReference>
<dbReference type="CDD" id="cd06170">
    <property type="entry name" value="LuxR_C_like"/>
    <property type="match status" value="1"/>
</dbReference>
<dbReference type="Gene3D" id="3.40.50.2300">
    <property type="match status" value="1"/>
</dbReference>
<dbReference type="CDD" id="cd17535">
    <property type="entry name" value="REC_NarL-like"/>
    <property type="match status" value="1"/>
</dbReference>
<keyword evidence="1 3" id="KW-0597">Phosphoprotein</keyword>
<reference evidence="6 7" key="1">
    <citation type="journal article" date="2019" name="Int. J. Syst. Evol. Microbiol.">
        <title>The Global Catalogue of Microorganisms (GCM) 10K type strain sequencing project: providing services to taxonomists for standard genome sequencing and annotation.</title>
        <authorList>
            <consortium name="The Broad Institute Genomics Platform"/>
            <consortium name="The Broad Institute Genome Sequencing Center for Infectious Disease"/>
            <person name="Wu L."/>
            <person name="Ma J."/>
        </authorList>
    </citation>
    <scope>NUCLEOTIDE SEQUENCE [LARGE SCALE GENOMIC DNA]</scope>
    <source>
        <strain evidence="6 7">JCM 14718</strain>
    </source>
</reference>
<dbReference type="InterPro" id="IPR039420">
    <property type="entry name" value="WalR-like"/>
</dbReference>
<dbReference type="Pfam" id="PF00072">
    <property type="entry name" value="Response_reg"/>
    <property type="match status" value="1"/>
</dbReference>
<dbReference type="RefSeq" id="WP_279579100.1">
    <property type="nucleotide sequence ID" value="NZ_BAAANY010000020.1"/>
</dbReference>
<dbReference type="SMART" id="SM00448">
    <property type="entry name" value="REC"/>
    <property type="match status" value="1"/>
</dbReference>
<feature type="domain" description="HTH luxR-type" evidence="4">
    <location>
        <begin position="143"/>
        <end position="208"/>
    </location>
</feature>
<evidence type="ECO:0000313" key="6">
    <source>
        <dbReference type="EMBL" id="GAA1696378.1"/>
    </source>
</evidence>
<evidence type="ECO:0000259" key="4">
    <source>
        <dbReference type="PROSITE" id="PS50043"/>
    </source>
</evidence>
<organism evidence="6 7">
    <name type="scientific">Fodinicola feengrottensis</name>
    <dbReference type="NCBI Taxonomy" id="435914"/>
    <lineage>
        <taxon>Bacteria</taxon>
        <taxon>Bacillati</taxon>
        <taxon>Actinomycetota</taxon>
        <taxon>Actinomycetes</taxon>
        <taxon>Mycobacteriales</taxon>
        <taxon>Fodinicola</taxon>
    </lineage>
</organism>
<dbReference type="InterPro" id="IPR011006">
    <property type="entry name" value="CheY-like_superfamily"/>
</dbReference>
<dbReference type="SMART" id="SM00421">
    <property type="entry name" value="HTH_LUXR"/>
    <property type="match status" value="1"/>
</dbReference>
<evidence type="ECO:0000256" key="3">
    <source>
        <dbReference type="PROSITE-ProRule" id="PRU00169"/>
    </source>
</evidence>
<comment type="caution">
    <text evidence="6">The sequence shown here is derived from an EMBL/GenBank/DDBJ whole genome shotgun (WGS) entry which is preliminary data.</text>
</comment>
<proteinExistence type="predicted"/>
<dbReference type="PANTHER" id="PTHR43214:SF43">
    <property type="entry name" value="TWO-COMPONENT RESPONSE REGULATOR"/>
    <property type="match status" value="1"/>
</dbReference>
<feature type="domain" description="Response regulatory" evidence="5">
    <location>
        <begin position="8"/>
        <end position="124"/>
    </location>
</feature>
<evidence type="ECO:0000256" key="2">
    <source>
        <dbReference type="ARBA" id="ARBA00023125"/>
    </source>
</evidence>
<dbReference type="PRINTS" id="PR00038">
    <property type="entry name" value="HTHLUXR"/>
</dbReference>
<dbReference type="EMBL" id="BAAANY010000020">
    <property type="protein sequence ID" value="GAA1696378.1"/>
    <property type="molecule type" value="Genomic_DNA"/>
</dbReference>
<evidence type="ECO:0000256" key="1">
    <source>
        <dbReference type="ARBA" id="ARBA00022553"/>
    </source>
</evidence>
<dbReference type="PROSITE" id="PS00622">
    <property type="entry name" value="HTH_LUXR_1"/>
    <property type="match status" value="1"/>
</dbReference>
<sequence length="215" mass="22647">MTADPPVRVLLCDDHEMVRAGLRSFFDVQEGIEVAGEASTAEQALALMGTTKPDVVLMDLMLPGMSGVEAVRRISADHPGVKVLVLTSYAGDDTVIEAVRAGAAGYLLKDVNPTELAGAVRTVHAGGAPLHPSVAAAVMRNVSEPDPEHLTPREREVLSLIARGLSNRLIARELALSEKTVKAHVSAILGKLGAADRTQAALWAVRHFPDPSPGS</sequence>
<gene>
    <name evidence="6" type="ORF">GCM10009765_52030</name>
</gene>
<evidence type="ECO:0000259" key="5">
    <source>
        <dbReference type="PROSITE" id="PS50110"/>
    </source>
</evidence>
<dbReference type="SUPFAM" id="SSF46894">
    <property type="entry name" value="C-terminal effector domain of the bipartite response regulators"/>
    <property type="match status" value="1"/>
</dbReference>
<dbReference type="InterPro" id="IPR016032">
    <property type="entry name" value="Sig_transdc_resp-reg_C-effctor"/>
</dbReference>
<keyword evidence="7" id="KW-1185">Reference proteome</keyword>
<dbReference type="InterPro" id="IPR000792">
    <property type="entry name" value="Tscrpt_reg_LuxR_C"/>
</dbReference>
<dbReference type="PROSITE" id="PS50043">
    <property type="entry name" value="HTH_LUXR_2"/>
    <property type="match status" value="1"/>
</dbReference>
<dbReference type="Pfam" id="PF00196">
    <property type="entry name" value="GerE"/>
    <property type="match status" value="1"/>
</dbReference>
<dbReference type="InterPro" id="IPR058245">
    <property type="entry name" value="NreC/VraR/RcsB-like_REC"/>
</dbReference>
<dbReference type="InterPro" id="IPR001789">
    <property type="entry name" value="Sig_transdc_resp-reg_receiver"/>
</dbReference>
<dbReference type="Proteomes" id="UP001500618">
    <property type="component" value="Unassembled WGS sequence"/>
</dbReference>
<keyword evidence="2" id="KW-0238">DNA-binding</keyword>
<name>A0ABN2I092_9ACTN</name>
<dbReference type="PANTHER" id="PTHR43214">
    <property type="entry name" value="TWO-COMPONENT RESPONSE REGULATOR"/>
    <property type="match status" value="1"/>
</dbReference>
<evidence type="ECO:0000313" key="7">
    <source>
        <dbReference type="Proteomes" id="UP001500618"/>
    </source>
</evidence>
<protein>
    <submittedName>
        <fullName evidence="6">Response regulator transcription factor</fullName>
    </submittedName>
</protein>